<dbReference type="Proteomes" id="UP000052012">
    <property type="component" value="Unassembled WGS sequence"/>
</dbReference>
<dbReference type="OrthoDB" id="2295538at2"/>
<dbReference type="PATRIC" id="fig|1423781.4.peg.744"/>
<evidence type="ECO:0000313" key="1">
    <source>
        <dbReference type="EMBL" id="KRM67571.1"/>
    </source>
</evidence>
<evidence type="ECO:0000313" key="2">
    <source>
        <dbReference type="Proteomes" id="UP000052012"/>
    </source>
</evidence>
<dbReference type="RefSeq" id="WP_056967043.1">
    <property type="nucleotide sequence ID" value="NZ_AYYQ01000036.1"/>
</dbReference>
<gene>
    <name evidence="1" type="ORF">FD06_GL000722</name>
</gene>
<comment type="caution">
    <text evidence="1">The sequence shown here is derived from an EMBL/GenBank/DDBJ whole genome shotgun (WGS) entry which is preliminary data.</text>
</comment>
<dbReference type="EMBL" id="AYYQ01000036">
    <property type="protein sequence ID" value="KRM67571.1"/>
    <property type="molecule type" value="Genomic_DNA"/>
</dbReference>
<dbReference type="AlphaFoldDB" id="A0A0R2AWG3"/>
<proteinExistence type="predicted"/>
<sequence>MKFSKKIVCWSSLFFVLLLGIGLAGCGKQQTNAHGHDYVKIYNRHDKLIKTLSNAKSIAYFSDFVGDKGGDSVDSKPVKTSDHAKVIYRYLMHQNKGNVNVTMKAFSNVKYMTVSNIAGIVGPVTFRVSNKEFHTFNHPKKLIRKLSK</sequence>
<keyword evidence="2" id="KW-1185">Reference proteome</keyword>
<evidence type="ECO:0008006" key="3">
    <source>
        <dbReference type="Google" id="ProtNLM"/>
    </source>
</evidence>
<dbReference type="PROSITE" id="PS51257">
    <property type="entry name" value="PROKAR_LIPOPROTEIN"/>
    <property type="match status" value="1"/>
</dbReference>
<organism evidence="1 2">
    <name type="scientific">Apilactobacillus ozensis DSM 23829 = JCM 17196</name>
    <dbReference type="NCBI Taxonomy" id="1423781"/>
    <lineage>
        <taxon>Bacteria</taxon>
        <taxon>Bacillati</taxon>
        <taxon>Bacillota</taxon>
        <taxon>Bacilli</taxon>
        <taxon>Lactobacillales</taxon>
        <taxon>Lactobacillaceae</taxon>
        <taxon>Apilactobacillus</taxon>
    </lineage>
</organism>
<accession>A0A0R2AWG3</accession>
<reference evidence="1 2" key="1">
    <citation type="journal article" date="2015" name="Genome Announc.">
        <title>Expanding the biotechnology potential of lactobacilli through comparative genomics of 213 strains and associated genera.</title>
        <authorList>
            <person name="Sun Z."/>
            <person name="Harris H.M."/>
            <person name="McCann A."/>
            <person name="Guo C."/>
            <person name="Argimon S."/>
            <person name="Zhang W."/>
            <person name="Yang X."/>
            <person name="Jeffery I.B."/>
            <person name="Cooney J.C."/>
            <person name="Kagawa T.F."/>
            <person name="Liu W."/>
            <person name="Song Y."/>
            <person name="Salvetti E."/>
            <person name="Wrobel A."/>
            <person name="Rasinkangas P."/>
            <person name="Parkhill J."/>
            <person name="Rea M.C."/>
            <person name="O'Sullivan O."/>
            <person name="Ritari J."/>
            <person name="Douillard F.P."/>
            <person name="Paul Ross R."/>
            <person name="Yang R."/>
            <person name="Briner A.E."/>
            <person name="Felis G.E."/>
            <person name="de Vos W.M."/>
            <person name="Barrangou R."/>
            <person name="Klaenhammer T.R."/>
            <person name="Caufield P.W."/>
            <person name="Cui Y."/>
            <person name="Zhang H."/>
            <person name="O'Toole P.W."/>
        </authorList>
    </citation>
    <scope>NUCLEOTIDE SEQUENCE [LARGE SCALE GENOMIC DNA]</scope>
    <source>
        <strain evidence="1 2">DSM 23829</strain>
    </source>
</reference>
<protein>
    <recommendedName>
        <fullName evidence="3">Lipoprotein</fullName>
    </recommendedName>
</protein>
<name>A0A0R2AWG3_9LACO</name>